<name>A0A081AX02_PHYNI</name>
<protein>
    <submittedName>
        <fullName evidence="1">Uncharacterized protein</fullName>
    </submittedName>
</protein>
<sequence>MDLAWEDTIESAVSELEDDDVQGRLLLFLVIVNEGLCIRAERVFRQRLRWAERVDQLETEGMFYRTYRMSVVPFNKLLSLLGNDVDESRSMPNSLLRKLCYTVCFDG</sequence>
<organism evidence="1 2">
    <name type="scientific">Phytophthora nicotianae P1976</name>
    <dbReference type="NCBI Taxonomy" id="1317066"/>
    <lineage>
        <taxon>Eukaryota</taxon>
        <taxon>Sar</taxon>
        <taxon>Stramenopiles</taxon>
        <taxon>Oomycota</taxon>
        <taxon>Peronosporomycetes</taxon>
        <taxon>Peronosporales</taxon>
        <taxon>Peronosporaceae</taxon>
        <taxon>Phytophthora</taxon>
    </lineage>
</organism>
<comment type="caution">
    <text evidence="1">The sequence shown here is derived from an EMBL/GenBank/DDBJ whole genome shotgun (WGS) entry which is preliminary data.</text>
</comment>
<evidence type="ECO:0000313" key="2">
    <source>
        <dbReference type="Proteomes" id="UP000028582"/>
    </source>
</evidence>
<dbReference type="Proteomes" id="UP000028582">
    <property type="component" value="Unassembled WGS sequence"/>
</dbReference>
<evidence type="ECO:0000313" key="1">
    <source>
        <dbReference type="EMBL" id="ETO83413.1"/>
    </source>
</evidence>
<accession>A0A081AX02</accession>
<gene>
    <name evidence="1" type="ORF">F444_02569</name>
</gene>
<dbReference type="AlphaFoldDB" id="A0A081AX02"/>
<dbReference type="EMBL" id="ANJA01000510">
    <property type="protein sequence ID" value="ETO83413.1"/>
    <property type="molecule type" value="Genomic_DNA"/>
</dbReference>
<reference evidence="1 2" key="1">
    <citation type="submission" date="2013-11" db="EMBL/GenBank/DDBJ databases">
        <title>The Genome Sequence of Phytophthora parasitica P1976.</title>
        <authorList>
            <consortium name="The Broad Institute Genomics Platform"/>
            <person name="Russ C."/>
            <person name="Tyler B."/>
            <person name="Panabieres F."/>
            <person name="Shan W."/>
            <person name="Tripathy S."/>
            <person name="Grunwald N."/>
            <person name="Machado M."/>
            <person name="Johnson C.S."/>
            <person name="Walker B."/>
            <person name="Young S."/>
            <person name="Zeng Q."/>
            <person name="Gargeya S."/>
            <person name="Fitzgerald M."/>
            <person name="Haas B."/>
            <person name="Abouelleil A."/>
            <person name="Allen A.W."/>
            <person name="Alvarado L."/>
            <person name="Arachchi H.M."/>
            <person name="Berlin A.M."/>
            <person name="Chapman S.B."/>
            <person name="Gainer-Dewar J."/>
            <person name="Goldberg J."/>
            <person name="Griggs A."/>
            <person name="Gujja S."/>
            <person name="Hansen M."/>
            <person name="Howarth C."/>
            <person name="Imamovic A."/>
            <person name="Ireland A."/>
            <person name="Larimer J."/>
            <person name="McCowan C."/>
            <person name="Murphy C."/>
            <person name="Pearson M."/>
            <person name="Poon T.W."/>
            <person name="Priest M."/>
            <person name="Roberts A."/>
            <person name="Saif S."/>
            <person name="Shea T."/>
            <person name="Sisk P."/>
            <person name="Sykes S."/>
            <person name="Wortman J."/>
            <person name="Nusbaum C."/>
            <person name="Birren B."/>
        </authorList>
    </citation>
    <scope>NUCLEOTIDE SEQUENCE [LARGE SCALE GENOMIC DNA]</scope>
    <source>
        <strain evidence="1 2">P1976</strain>
    </source>
</reference>
<proteinExistence type="predicted"/>